<dbReference type="Proteomes" id="UP000800093">
    <property type="component" value="Unassembled WGS sequence"/>
</dbReference>
<protein>
    <submittedName>
        <fullName evidence="3">Uncharacterized protein</fullName>
    </submittedName>
</protein>
<gene>
    <name evidence="3" type="ORF">CC78DRAFT_600460</name>
</gene>
<feature type="coiled-coil region" evidence="1">
    <location>
        <begin position="17"/>
        <end position="44"/>
    </location>
</feature>
<evidence type="ECO:0000313" key="4">
    <source>
        <dbReference type="Proteomes" id="UP000800093"/>
    </source>
</evidence>
<dbReference type="EMBL" id="ML986610">
    <property type="protein sequence ID" value="KAF2265266.1"/>
    <property type="molecule type" value="Genomic_DNA"/>
</dbReference>
<evidence type="ECO:0000313" key="3">
    <source>
        <dbReference type="EMBL" id="KAF2265266.1"/>
    </source>
</evidence>
<evidence type="ECO:0000256" key="1">
    <source>
        <dbReference type="SAM" id="Coils"/>
    </source>
</evidence>
<reference evidence="4" key="1">
    <citation type="journal article" date="2020" name="Stud. Mycol.">
        <title>101 Dothideomycetes genomes: A test case for predicting lifestyles and emergence of pathogens.</title>
        <authorList>
            <person name="Haridas S."/>
            <person name="Albert R."/>
            <person name="Binder M."/>
            <person name="Bloem J."/>
            <person name="LaButti K."/>
            <person name="Salamov A."/>
            <person name="Andreopoulos B."/>
            <person name="Baker S."/>
            <person name="Barry K."/>
            <person name="Bills G."/>
            <person name="Bluhm B."/>
            <person name="Cannon C."/>
            <person name="Castanera R."/>
            <person name="Culley D."/>
            <person name="Daum C."/>
            <person name="Ezra D."/>
            <person name="Gonzalez J."/>
            <person name="Henrissat B."/>
            <person name="Kuo A."/>
            <person name="Liang C."/>
            <person name="Lipzen A."/>
            <person name="Lutzoni F."/>
            <person name="Magnuson J."/>
            <person name="Mondo S."/>
            <person name="Nolan M."/>
            <person name="Ohm R."/>
            <person name="Pangilinan J."/>
            <person name="Park H.-J."/>
            <person name="Ramirez L."/>
            <person name="Alfaro M."/>
            <person name="Sun H."/>
            <person name="Tritt A."/>
            <person name="Yoshinaga Y."/>
            <person name="Zwiers L.-H."/>
            <person name="Turgeon B."/>
            <person name="Goodwin S."/>
            <person name="Spatafora J."/>
            <person name="Crous P."/>
            <person name="Grigoriev I."/>
        </authorList>
    </citation>
    <scope>NUCLEOTIDE SEQUENCE [LARGE SCALE GENOMIC DNA]</scope>
    <source>
        <strain evidence="4">CBS 304.66</strain>
    </source>
</reference>
<feature type="region of interest" description="Disordered" evidence="2">
    <location>
        <begin position="85"/>
        <end position="107"/>
    </location>
</feature>
<keyword evidence="4" id="KW-1185">Reference proteome</keyword>
<proteinExistence type="predicted"/>
<comment type="caution">
    <text evidence="3">The sequence shown here is derived from an EMBL/GenBank/DDBJ whole genome shotgun (WGS) entry which is preliminary data.</text>
</comment>
<evidence type="ECO:0000256" key="2">
    <source>
        <dbReference type="SAM" id="MobiDB-lite"/>
    </source>
</evidence>
<accession>A0A9P4KBQ2</accession>
<organism evidence="3 4">
    <name type="scientific">Lojkania enalia</name>
    <dbReference type="NCBI Taxonomy" id="147567"/>
    <lineage>
        <taxon>Eukaryota</taxon>
        <taxon>Fungi</taxon>
        <taxon>Dikarya</taxon>
        <taxon>Ascomycota</taxon>
        <taxon>Pezizomycotina</taxon>
        <taxon>Dothideomycetes</taxon>
        <taxon>Pleosporomycetidae</taxon>
        <taxon>Pleosporales</taxon>
        <taxon>Pleosporales incertae sedis</taxon>
        <taxon>Lojkania</taxon>
    </lineage>
</organism>
<dbReference type="AlphaFoldDB" id="A0A9P4KBQ2"/>
<name>A0A9P4KBQ2_9PLEO</name>
<sequence length="248" mass="28477">MYRQIAANALAEGDTLHKTLLRERQEAEAVADAARREISALKFQLFKAATTPVTPATTRLRSLCFEILPQTPKVLSSLLGLEPLSNGDSDDSSSNRLPRRSPYTPVTPLATRVTNYTQRSRSAKFLDPLMLKDVGRLEKTYGDPYKKLNARRDFQKLYLKDPADFATFQGDFFRLAQERCLPADQWVEEFHEKLPDALRTQMGIYRRQYSEQYDEYVDCAQEFARELAISANKASSTVKTQRSRRRNR</sequence>
<keyword evidence="1" id="KW-0175">Coiled coil</keyword>